<organism evidence="4 5">
    <name type="scientific">Ruixingdingia sedimenti</name>
    <dbReference type="NCBI Taxonomy" id="3073604"/>
    <lineage>
        <taxon>Bacteria</taxon>
        <taxon>Pseudomonadati</taxon>
        <taxon>Pseudomonadota</taxon>
        <taxon>Alphaproteobacteria</taxon>
        <taxon>Rhodobacterales</taxon>
        <taxon>Paracoccaceae</taxon>
        <taxon>Ruixingdingia</taxon>
    </lineage>
</organism>
<dbReference type="InterPro" id="IPR036188">
    <property type="entry name" value="FAD/NAD-bd_sf"/>
</dbReference>
<feature type="domain" description="FAD dependent oxidoreductase" evidence="3">
    <location>
        <begin position="18"/>
        <end position="410"/>
    </location>
</feature>
<dbReference type="GO" id="GO:0016491">
    <property type="term" value="F:oxidoreductase activity"/>
    <property type="evidence" value="ECO:0007669"/>
    <property type="project" value="UniProtKB-KW"/>
</dbReference>
<comment type="caution">
    <text evidence="4">The sequence shown here is derived from an EMBL/GenBank/DDBJ whole genome shotgun (WGS) entry which is preliminary data.</text>
</comment>
<name>A0ABU1F6S3_9RHOB</name>
<accession>A0ABU1F6S3</accession>
<gene>
    <name evidence="4" type="ORF">RGD00_08170</name>
</gene>
<proteinExistence type="inferred from homology"/>
<evidence type="ECO:0000256" key="2">
    <source>
        <dbReference type="ARBA" id="ARBA00023002"/>
    </source>
</evidence>
<dbReference type="Gene3D" id="3.30.9.10">
    <property type="entry name" value="D-Amino Acid Oxidase, subunit A, domain 2"/>
    <property type="match status" value="2"/>
</dbReference>
<dbReference type="SUPFAM" id="SSF51905">
    <property type="entry name" value="FAD/NAD(P)-binding domain"/>
    <property type="match status" value="1"/>
</dbReference>
<sequence length="442" mass="47968">MGEAQHSGNFDVLPPAADVVIVGGGIVGVSTAYFLAKKGLSVVLCEKGGLGEEQSSRNWGWVRKMGRDVREIPLMIRAMEIWKDLNAICGTETGFRVRGITYFFDKEGDAARYDPWMKAVAPYDLDTRLIGQAEIDRIAPGATHKWAGALHTPSDGFAEPHLATRAIAAAARAAGAHIVEACAVRGVETSAGTISHAVTERGTVRCNAVVLAGGSWSTFFARNMGVRLPQMKILSQVARTRPLTGGPIGCGSGPGFGFRQRLDGGYNFSMRALNPVDITPDGFRYFKDYIPALKHEWRGMLFRVGEASVRETLTAAHWKLDQRTVFEKVRILRPKASDKVLNRALANIRRIFPHLGEIQVAERMAAWIDTSPDAIPVISGVDSQPGFYIATGFSGHGFGLGPAAGELMAQIVAGETPMVDITPFRHSRFIDGSPIEHWPVAF</sequence>
<keyword evidence="2 4" id="KW-0560">Oxidoreductase</keyword>
<dbReference type="PANTHER" id="PTHR13847:SF280">
    <property type="entry name" value="D-AMINO ACID DEHYDROGENASE"/>
    <property type="match status" value="1"/>
</dbReference>
<dbReference type="Pfam" id="PF01266">
    <property type="entry name" value="DAO"/>
    <property type="match status" value="1"/>
</dbReference>
<keyword evidence="5" id="KW-1185">Reference proteome</keyword>
<dbReference type="EMBL" id="JAVKPH010000007">
    <property type="protein sequence ID" value="MDR5652575.1"/>
    <property type="molecule type" value="Genomic_DNA"/>
</dbReference>
<dbReference type="Gene3D" id="3.50.50.60">
    <property type="entry name" value="FAD/NAD(P)-binding domain"/>
    <property type="match status" value="2"/>
</dbReference>
<evidence type="ECO:0000259" key="3">
    <source>
        <dbReference type="Pfam" id="PF01266"/>
    </source>
</evidence>
<dbReference type="InterPro" id="IPR006076">
    <property type="entry name" value="FAD-dep_OxRdtase"/>
</dbReference>
<comment type="similarity">
    <text evidence="1">Belongs to the DadA oxidoreductase family.</text>
</comment>
<reference evidence="4 5" key="1">
    <citation type="submission" date="2023-09" db="EMBL/GenBank/DDBJ databases">
        <title>Xinfangfangia sedmenti sp. nov., isolated the sedment.</title>
        <authorList>
            <person name="Xu L."/>
        </authorList>
    </citation>
    <scope>NUCLEOTIDE SEQUENCE [LARGE SCALE GENOMIC DNA]</scope>
    <source>
        <strain evidence="4 5">LG-4</strain>
    </source>
</reference>
<dbReference type="PANTHER" id="PTHR13847">
    <property type="entry name" value="SARCOSINE DEHYDROGENASE-RELATED"/>
    <property type="match status" value="1"/>
</dbReference>
<evidence type="ECO:0000313" key="4">
    <source>
        <dbReference type="EMBL" id="MDR5652575.1"/>
    </source>
</evidence>
<protein>
    <submittedName>
        <fullName evidence="4">FAD-binding oxidoreductase</fullName>
        <ecNumber evidence="4">1.-.-.-</ecNumber>
    </submittedName>
</protein>
<evidence type="ECO:0000313" key="5">
    <source>
        <dbReference type="Proteomes" id="UP001247754"/>
    </source>
</evidence>
<evidence type="ECO:0000256" key="1">
    <source>
        <dbReference type="ARBA" id="ARBA00009410"/>
    </source>
</evidence>
<dbReference type="Proteomes" id="UP001247754">
    <property type="component" value="Unassembled WGS sequence"/>
</dbReference>
<dbReference type="RefSeq" id="WP_310456824.1">
    <property type="nucleotide sequence ID" value="NZ_JAVKPH010000007.1"/>
</dbReference>
<dbReference type="EC" id="1.-.-.-" evidence="4"/>